<feature type="domain" description="Ketoreductase" evidence="4">
    <location>
        <begin position="2"/>
        <end position="179"/>
    </location>
</feature>
<name>G2NVI0_STRV4</name>
<dbReference type="SUPFAM" id="SSF51735">
    <property type="entry name" value="NAD(P)-binding Rossmann-fold domains"/>
    <property type="match status" value="1"/>
</dbReference>
<feature type="region of interest" description="Disordered" evidence="3">
    <location>
        <begin position="250"/>
        <end position="303"/>
    </location>
</feature>
<dbReference type="PRINTS" id="PR00080">
    <property type="entry name" value="SDRFAMILY"/>
</dbReference>
<dbReference type="Proteomes" id="UP000008703">
    <property type="component" value="Chromosome"/>
</dbReference>
<dbReference type="Pfam" id="PF13561">
    <property type="entry name" value="adh_short_C2"/>
    <property type="match status" value="1"/>
</dbReference>
<dbReference type="RefSeq" id="WP_014059218.1">
    <property type="nucleotide sequence ID" value="NC_015957.1"/>
</dbReference>
<evidence type="ECO:0000256" key="3">
    <source>
        <dbReference type="SAM" id="MobiDB-lite"/>
    </source>
</evidence>
<feature type="compositionally biased region" description="Low complexity" evidence="3">
    <location>
        <begin position="256"/>
        <end position="296"/>
    </location>
</feature>
<dbReference type="Gene3D" id="3.40.50.720">
    <property type="entry name" value="NAD(P)-binding Rossmann-like Domain"/>
    <property type="match status" value="1"/>
</dbReference>
<dbReference type="eggNOG" id="COG1028">
    <property type="taxonomic scope" value="Bacteria"/>
</dbReference>
<evidence type="ECO:0000313" key="6">
    <source>
        <dbReference type="Proteomes" id="UP000008703"/>
    </source>
</evidence>
<sequence>MTHVLVTGAAGGIGGAIAEEFAAQGAFLTLVDRDLAPLQRTGAQQGSRTAARAADLTDPDAPAALVEAAWAEHGPIDILVNAAGVYPSLDMADVDASAWDRLFAVNLRAPVLATAAFARLAIRHGRPGAVVNISSGSALRARPGGGPYASSKAALEMATRATALELGTHGIRVNAVSPGFIPVDSDCNPVSAQYAEAIGTNPLGRPGTPQDIARAVRWLTGPDASWITGEVVRVDGGSSTGALHLPRIWQPDDTRATAPAPVPATATTAATTTATATTAATTATTTATASTAATTTEEGRTTR</sequence>
<protein>
    <submittedName>
        <fullName evidence="5">Short-chain dehydrogenase/reductase SDR</fullName>
    </submittedName>
</protein>
<dbReference type="PRINTS" id="PR00081">
    <property type="entry name" value="GDHRDH"/>
</dbReference>
<dbReference type="HOGENOM" id="CLU_010194_1_0_11"/>
<evidence type="ECO:0000259" key="4">
    <source>
        <dbReference type="SMART" id="SM00822"/>
    </source>
</evidence>
<dbReference type="GO" id="GO:0016491">
    <property type="term" value="F:oxidoreductase activity"/>
    <property type="evidence" value="ECO:0007669"/>
    <property type="project" value="UniProtKB-KW"/>
</dbReference>
<proteinExistence type="inferred from homology"/>
<dbReference type="InterPro" id="IPR036291">
    <property type="entry name" value="NAD(P)-bd_dom_sf"/>
</dbReference>
<keyword evidence="2" id="KW-0560">Oxidoreductase</keyword>
<evidence type="ECO:0000313" key="5">
    <source>
        <dbReference type="EMBL" id="AEM85733.1"/>
    </source>
</evidence>
<dbReference type="CDD" id="cd05233">
    <property type="entry name" value="SDR_c"/>
    <property type="match status" value="1"/>
</dbReference>
<evidence type="ECO:0000256" key="1">
    <source>
        <dbReference type="ARBA" id="ARBA00006484"/>
    </source>
</evidence>
<dbReference type="AlphaFoldDB" id="G2NVI0"/>
<dbReference type="EMBL" id="CP002994">
    <property type="protein sequence ID" value="AEM85733.1"/>
    <property type="molecule type" value="Genomic_DNA"/>
</dbReference>
<dbReference type="PANTHER" id="PTHR43639:SF1">
    <property type="entry name" value="SHORT-CHAIN DEHYDROGENASE_REDUCTASE FAMILY PROTEIN"/>
    <property type="match status" value="1"/>
</dbReference>
<dbReference type="InterPro" id="IPR002347">
    <property type="entry name" value="SDR_fam"/>
</dbReference>
<evidence type="ECO:0000256" key="2">
    <source>
        <dbReference type="ARBA" id="ARBA00023002"/>
    </source>
</evidence>
<dbReference type="InterPro" id="IPR057326">
    <property type="entry name" value="KR_dom"/>
</dbReference>
<organism evidence="5 6">
    <name type="scientific">Streptomyces violaceusniger (strain Tu 4113)</name>
    <dbReference type="NCBI Taxonomy" id="653045"/>
    <lineage>
        <taxon>Bacteria</taxon>
        <taxon>Bacillati</taxon>
        <taxon>Actinomycetota</taxon>
        <taxon>Actinomycetes</taxon>
        <taxon>Kitasatosporales</taxon>
        <taxon>Streptomycetaceae</taxon>
        <taxon>Streptomyces</taxon>
        <taxon>Streptomyces violaceusniger group</taxon>
    </lineage>
</organism>
<accession>G2NVI0</accession>
<reference evidence="5" key="1">
    <citation type="submission" date="2011-08" db="EMBL/GenBank/DDBJ databases">
        <title>Complete sequence of chromosome of Streptomyces violaceusniger Tu 4113.</title>
        <authorList>
            <consortium name="US DOE Joint Genome Institute"/>
            <person name="Lucas S."/>
            <person name="Han J."/>
            <person name="Lapidus A."/>
            <person name="Cheng J.-F."/>
            <person name="Goodwin L."/>
            <person name="Pitluck S."/>
            <person name="Peters L."/>
            <person name="Ivanova N."/>
            <person name="Daligault H."/>
            <person name="Detter J.C."/>
            <person name="Han C."/>
            <person name="Tapia R."/>
            <person name="Land M."/>
            <person name="Hauser L."/>
            <person name="Kyrpides N."/>
            <person name="Ivanova N."/>
            <person name="Pagani I."/>
            <person name="Hagen A."/>
            <person name="Katz L."/>
            <person name="Fiedler H.-P."/>
            <person name="Keasling J."/>
            <person name="Fortman J."/>
            <person name="Woyke T."/>
        </authorList>
    </citation>
    <scope>NUCLEOTIDE SEQUENCE [LARGE SCALE GENOMIC DNA]</scope>
    <source>
        <strain evidence="5">Tu 4113</strain>
    </source>
</reference>
<dbReference type="PANTHER" id="PTHR43639">
    <property type="entry name" value="OXIDOREDUCTASE, SHORT-CHAIN DEHYDROGENASE/REDUCTASE FAMILY (AFU_ORTHOLOGUE AFUA_5G02870)"/>
    <property type="match status" value="1"/>
</dbReference>
<dbReference type="SMART" id="SM00822">
    <property type="entry name" value="PKS_KR"/>
    <property type="match status" value="1"/>
</dbReference>
<comment type="similarity">
    <text evidence="1">Belongs to the short-chain dehydrogenases/reductases (SDR) family.</text>
</comment>
<gene>
    <name evidence="5" type="ORF">Strvi_6257</name>
</gene>
<dbReference type="FunFam" id="3.40.50.720:FF:000084">
    <property type="entry name" value="Short-chain dehydrogenase reductase"/>
    <property type="match status" value="1"/>
</dbReference>
<keyword evidence="6" id="KW-1185">Reference proteome</keyword>
<dbReference type="KEGG" id="svl:Strvi_6257"/>